<accession>A0A097EPQ4</accession>
<dbReference type="RefSeq" id="WP_040009498.1">
    <property type="nucleotide sequence ID" value="NZ_CP009574.1"/>
</dbReference>
<comment type="function">
    <text evidence="10">Confers DNA tethering and processivity to DNA polymerases and other proteins. Acts as a clamp, forming a ring around DNA (a reaction catalyzed by the clamp-loading complex) which diffuses in an ATP-independent manner freely and bidirectionally along dsDNA. Initially characterized for its ability to contact the catalytic subunit of DNA polymerase III (Pol III), a complex, multichain enzyme responsible for most of the replicative synthesis in bacteria; Pol III exhibits 3'-5' exonuclease proofreading activity. The beta chain is required for initiation of replication as well as for processivity of DNA replication.</text>
</comment>
<dbReference type="GO" id="GO:0008408">
    <property type="term" value="F:3'-5' exonuclease activity"/>
    <property type="evidence" value="ECO:0007669"/>
    <property type="project" value="InterPro"/>
</dbReference>
<keyword evidence="15" id="KW-1185">Reference proteome</keyword>
<keyword evidence="7 10" id="KW-0235">DNA replication</keyword>
<evidence type="ECO:0000256" key="4">
    <source>
        <dbReference type="ARBA" id="ARBA00022490"/>
    </source>
</evidence>
<dbReference type="InterPro" id="IPR022637">
    <property type="entry name" value="DNA_polIII_beta_cen"/>
</dbReference>
<evidence type="ECO:0000256" key="1">
    <source>
        <dbReference type="ARBA" id="ARBA00004496"/>
    </source>
</evidence>
<dbReference type="eggNOG" id="COG0592">
    <property type="taxonomic scope" value="Bacteria"/>
</dbReference>
<dbReference type="SMART" id="SM00480">
    <property type="entry name" value="POL3Bc"/>
    <property type="match status" value="1"/>
</dbReference>
<dbReference type="GO" id="GO:0009360">
    <property type="term" value="C:DNA polymerase III complex"/>
    <property type="evidence" value="ECO:0007669"/>
    <property type="project" value="InterPro"/>
</dbReference>
<dbReference type="NCBIfam" id="TIGR00663">
    <property type="entry name" value="dnan"/>
    <property type="match status" value="1"/>
</dbReference>
<dbReference type="InterPro" id="IPR046938">
    <property type="entry name" value="DNA_clamp_sf"/>
</dbReference>
<reference evidence="14 15" key="1">
    <citation type="submission" date="2014-10" db="EMBL/GenBank/DDBJ databases">
        <title>Whole genome sequence of Francisella endociliophora strain FSC1006, isolated from a laboratory culture of the marine ciliate Euplotes raikovi.</title>
        <authorList>
            <person name="Granberg M."/>
            <person name="Backman S."/>
            <person name="Lundmark E."/>
            <person name="Nilsson E."/>
            <person name="Karlsson E."/>
            <person name="Thelaus J."/>
            <person name="Ohrman C."/>
            <person name="Larkeryd A."/>
            <person name="Stenberg P."/>
        </authorList>
    </citation>
    <scope>NUCLEOTIDE SEQUENCE [LARGE SCALE GENOMIC DNA]</scope>
    <source>
        <strain evidence="14 15">FSC1006</strain>
    </source>
</reference>
<name>A0A097EPQ4_9GAMM</name>
<feature type="domain" description="DNA polymerase III beta sliding clamp central" evidence="12">
    <location>
        <begin position="130"/>
        <end position="245"/>
    </location>
</feature>
<dbReference type="PANTHER" id="PTHR30478">
    <property type="entry name" value="DNA POLYMERASE III SUBUNIT BETA"/>
    <property type="match status" value="1"/>
</dbReference>
<dbReference type="STRING" id="1547445.LO80_05965"/>
<dbReference type="KEGG" id="frf:LO80_05965"/>
<evidence type="ECO:0000256" key="10">
    <source>
        <dbReference type="PIRNR" id="PIRNR000804"/>
    </source>
</evidence>
<keyword evidence="8 10" id="KW-0239">DNA-directed DNA polymerase</keyword>
<dbReference type="Gene3D" id="3.70.10.10">
    <property type="match status" value="1"/>
</dbReference>
<dbReference type="EMBL" id="CP009574">
    <property type="protein sequence ID" value="AIT09554.1"/>
    <property type="molecule type" value="Genomic_DNA"/>
</dbReference>
<evidence type="ECO:0000313" key="15">
    <source>
        <dbReference type="Proteomes" id="UP000029672"/>
    </source>
</evidence>
<dbReference type="HOGENOM" id="CLU_038149_4_2_6"/>
<comment type="similarity">
    <text evidence="2 10">Belongs to the beta sliding clamp family.</text>
</comment>
<dbReference type="Pfam" id="PF00712">
    <property type="entry name" value="DNA_pol3_beta"/>
    <property type="match status" value="1"/>
</dbReference>
<evidence type="ECO:0000256" key="8">
    <source>
        <dbReference type="ARBA" id="ARBA00022932"/>
    </source>
</evidence>
<comment type="subunit">
    <text evidence="10">Forms a ring-shaped head-to-tail homodimer around DNA.</text>
</comment>
<evidence type="ECO:0000256" key="2">
    <source>
        <dbReference type="ARBA" id="ARBA00010752"/>
    </source>
</evidence>
<organism evidence="14 15">
    <name type="scientific">Candidatus Francisella endociliophora</name>
    <dbReference type="NCBI Taxonomy" id="653937"/>
    <lineage>
        <taxon>Bacteria</taxon>
        <taxon>Pseudomonadati</taxon>
        <taxon>Pseudomonadota</taxon>
        <taxon>Gammaproteobacteria</taxon>
        <taxon>Thiotrichales</taxon>
        <taxon>Francisellaceae</taxon>
        <taxon>Francisella</taxon>
    </lineage>
</organism>
<dbReference type="Gene3D" id="3.10.150.10">
    <property type="entry name" value="DNA Polymerase III, subunit A, domain 2"/>
    <property type="match status" value="1"/>
</dbReference>
<evidence type="ECO:0000259" key="11">
    <source>
        <dbReference type="Pfam" id="PF00712"/>
    </source>
</evidence>
<dbReference type="GO" id="GO:0003887">
    <property type="term" value="F:DNA-directed DNA polymerase activity"/>
    <property type="evidence" value="ECO:0007669"/>
    <property type="project" value="UniProtKB-UniRule"/>
</dbReference>
<dbReference type="GO" id="GO:0003677">
    <property type="term" value="F:DNA binding"/>
    <property type="evidence" value="ECO:0007669"/>
    <property type="project" value="UniProtKB-UniRule"/>
</dbReference>
<proteinExistence type="inferred from homology"/>
<feature type="domain" description="DNA polymerase III beta sliding clamp C-terminal" evidence="13">
    <location>
        <begin position="248"/>
        <end position="365"/>
    </location>
</feature>
<dbReference type="AlphaFoldDB" id="A0A097EPQ4"/>
<dbReference type="CDD" id="cd00140">
    <property type="entry name" value="beta_clamp"/>
    <property type="match status" value="1"/>
</dbReference>
<dbReference type="SUPFAM" id="SSF55979">
    <property type="entry name" value="DNA clamp"/>
    <property type="match status" value="3"/>
</dbReference>
<dbReference type="PIRSF" id="PIRSF000804">
    <property type="entry name" value="DNA_pol_III_b"/>
    <property type="match status" value="1"/>
</dbReference>
<protein>
    <recommendedName>
        <fullName evidence="3 10">Beta sliding clamp</fullName>
    </recommendedName>
</protein>
<comment type="subcellular location">
    <subcellularLocation>
        <location evidence="1 10">Cytoplasm</location>
    </subcellularLocation>
</comment>
<keyword evidence="4 10" id="KW-0963">Cytoplasm</keyword>
<evidence type="ECO:0000256" key="7">
    <source>
        <dbReference type="ARBA" id="ARBA00022705"/>
    </source>
</evidence>
<dbReference type="GO" id="GO:0006271">
    <property type="term" value="P:DNA strand elongation involved in DNA replication"/>
    <property type="evidence" value="ECO:0007669"/>
    <property type="project" value="TreeGrafter"/>
</dbReference>
<evidence type="ECO:0000259" key="12">
    <source>
        <dbReference type="Pfam" id="PF02767"/>
    </source>
</evidence>
<dbReference type="OrthoDB" id="8421503at2"/>
<keyword evidence="6 10" id="KW-0548">Nucleotidyltransferase</keyword>
<evidence type="ECO:0000259" key="13">
    <source>
        <dbReference type="Pfam" id="PF02768"/>
    </source>
</evidence>
<dbReference type="InterPro" id="IPR022634">
    <property type="entry name" value="DNA_polIII_beta_N"/>
</dbReference>
<evidence type="ECO:0000256" key="6">
    <source>
        <dbReference type="ARBA" id="ARBA00022695"/>
    </source>
</evidence>
<evidence type="ECO:0000313" key="14">
    <source>
        <dbReference type="EMBL" id="AIT09554.1"/>
    </source>
</evidence>
<dbReference type="PANTHER" id="PTHR30478:SF0">
    <property type="entry name" value="BETA SLIDING CLAMP"/>
    <property type="match status" value="1"/>
</dbReference>
<evidence type="ECO:0000256" key="9">
    <source>
        <dbReference type="ARBA" id="ARBA00023125"/>
    </source>
</evidence>
<dbReference type="InterPro" id="IPR022635">
    <property type="entry name" value="DNA_polIII_beta_C"/>
</dbReference>
<dbReference type="GO" id="GO:0005737">
    <property type="term" value="C:cytoplasm"/>
    <property type="evidence" value="ECO:0007669"/>
    <property type="project" value="UniProtKB-SubCell"/>
</dbReference>
<gene>
    <name evidence="14" type="ORF">LO80_05965</name>
</gene>
<keyword evidence="9" id="KW-0238">DNA-binding</keyword>
<evidence type="ECO:0000256" key="5">
    <source>
        <dbReference type="ARBA" id="ARBA00022679"/>
    </source>
</evidence>
<dbReference type="Pfam" id="PF02767">
    <property type="entry name" value="DNA_pol3_beta_2"/>
    <property type="match status" value="1"/>
</dbReference>
<sequence length="367" mass="41484">MNFVLNRDDLLKPLQSMLSVANSKSTMPLLSCILFDIKDNNLKIIASDLDTEISCNITVNCNSSIKLALNADKIYNIVRSLNENSMIDFKINDNKVTIVSNNSTFNLISLNADNYPLIDSNINEQASFDLSQHDFHHIISKVDFSMANDDTRYFLNGMFWEINANLLRAVSTDGHRMSITEAIIDSKVLDSACQSIIPKKAIIELKKIVGKTEESIKICLGKNYLKAEFGNYAFISKLIDGRYPDYQKVIPKNNTKLLAVDKQILKNSLLRTSILANDKYKGVRLNISAGQILLSANNPDNEKAEDKVEVQYNDESMEICFNYKYLLDIISVLSEETMTIYLDNPNMSALVKDEKDNSLFIIMPMKI</sequence>
<dbReference type="InterPro" id="IPR001001">
    <property type="entry name" value="DNA_polIII_beta"/>
</dbReference>
<feature type="domain" description="DNA polymerase III beta sliding clamp N-terminal" evidence="11">
    <location>
        <begin position="1"/>
        <end position="119"/>
    </location>
</feature>
<evidence type="ECO:0000256" key="3">
    <source>
        <dbReference type="ARBA" id="ARBA00021035"/>
    </source>
</evidence>
<dbReference type="Pfam" id="PF02768">
    <property type="entry name" value="DNA_pol3_beta_3"/>
    <property type="match status" value="1"/>
</dbReference>
<keyword evidence="5 10" id="KW-0808">Transferase</keyword>
<dbReference type="Proteomes" id="UP000029672">
    <property type="component" value="Chromosome"/>
</dbReference>